<accession>A0A523UYR3</accession>
<dbReference type="Proteomes" id="UP000315525">
    <property type="component" value="Unassembled WGS sequence"/>
</dbReference>
<feature type="domain" description="D-isomer specific 2-hydroxyacid dehydrogenase catalytic" evidence="5">
    <location>
        <begin position="3"/>
        <end position="301"/>
    </location>
</feature>
<keyword evidence="2 4" id="KW-0560">Oxidoreductase</keyword>
<gene>
    <name evidence="7" type="ORF">E3J62_00730</name>
</gene>
<dbReference type="InterPro" id="IPR036291">
    <property type="entry name" value="NAD(P)-bd_dom_sf"/>
</dbReference>
<organism evidence="7 8">
    <name type="scientific">candidate division TA06 bacterium</name>
    <dbReference type="NCBI Taxonomy" id="2250710"/>
    <lineage>
        <taxon>Bacteria</taxon>
        <taxon>Bacteria division TA06</taxon>
    </lineage>
</organism>
<dbReference type="AlphaFoldDB" id="A0A523UYR3"/>
<evidence type="ECO:0000259" key="6">
    <source>
        <dbReference type="Pfam" id="PF02826"/>
    </source>
</evidence>
<dbReference type="PROSITE" id="PS00670">
    <property type="entry name" value="D_2_HYDROXYACID_DH_2"/>
    <property type="match status" value="1"/>
</dbReference>
<dbReference type="InterPro" id="IPR006139">
    <property type="entry name" value="D-isomer_2_OHA_DH_cat_dom"/>
</dbReference>
<dbReference type="PANTHER" id="PTHR42789">
    <property type="entry name" value="D-ISOMER SPECIFIC 2-HYDROXYACID DEHYDROGENASE FAMILY PROTEIN (AFU_ORTHOLOGUE AFUA_6G10090)"/>
    <property type="match status" value="1"/>
</dbReference>
<dbReference type="PANTHER" id="PTHR42789:SF1">
    <property type="entry name" value="D-ISOMER SPECIFIC 2-HYDROXYACID DEHYDROGENASE FAMILY PROTEIN (AFU_ORTHOLOGUE AFUA_6G10090)"/>
    <property type="match status" value="1"/>
</dbReference>
<comment type="caution">
    <text evidence="7">The sequence shown here is derived from an EMBL/GenBank/DDBJ whole genome shotgun (WGS) entry which is preliminary data.</text>
</comment>
<evidence type="ECO:0000313" key="7">
    <source>
        <dbReference type="EMBL" id="TET47672.1"/>
    </source>
</evidence>
<reference evidence="7 8" key="1">
    <citation type="submission" date="2019-03" db="EMBL/GenBank/DDBJ databases">
        <title>Metabolic potential of uncultured bacteria and archaea associated with petroleum seepage in deep-sea sediments.</title>
        <authorList>
            <person name="Dong X."/>
            <person name="Hubert C."/>
        </authorList>
    </citation>
    <scope>NUCLEOTIDE SEQUENCE [LARGE SCALE GENOMIC DNA]</scope>
    <source>
        <strain evidence="7">E44_bin18</strain>
    </source>
</reference>
<dbReference type="PROSITE" id="PS00671">
    <property type="entry name" value="D_2_HYDROXYACID_DH_3"/>
    <property type="match status" value="1"/>
</dbReference>
<evidence type="ECO:0000256" key="3">
    <source>
        <dbReference type="ARBA" id="ARBA00023027"/>
    </source>
</evidence>
<feature type="domain" description="D-isomer specific 2-hydroxyacid dehydrogenase NAD-binding" evidence="6">
    <location>
        <begin position="105"/>
        <end position="277"/>
    </location>
</feature>
<name>A0A523UYR3_UNCT6</name>
<dbReference type="Pfam" id="PF00389">
    <property type="entry name" value="2-Hacid_dh"/>
    <property type="match status" value="1"/>
</dbReference>
<keyword evidence="3" id="KW-0520">NAD</keyword>
<comment type="similarity">
    <text evidence="1 4">Belongs to the D-isomer specific 2-hydroxyacid dehydrogenase family.</text>
</comment>
<sequence length="302" mass="32419">MKVIVTDPVAEKAIQSMKDAGLDVDVKTGLTPEQLLDAVKGYEVMVVRSATKVTDKVIDSMDKMKLIVRGGVGLDNIDREAAKKKGIEVTNTPEASSISVAELAVGHMLSLCRHIPRGTYGMKEGKWEKKQLKGCEVFGKTLGLLGIGRIGKETAKRALGLGMKVIAYDPYVKSVEGVDAKLVGLDELLSQSDFISLHLPRTDETAHMLSKPQFEKMKDGVRIVNCARGGILDEEALYDALGSGKVAGAAIDVFEKEPATDSKLFTLDNVITTPHIGASTREGQGRVGTAVADKIVNWAKNA</sequence>
<evidence type="ECO:0000256" key="4">
    <source>
        <dbReference type="RuleBase" id="RU003719"/>
    </source>
</evidence>
<dbReference type="InterPro" id="IPR050857">
    <property type="entry name" value="D-2-hydroxyacid_DH"/>
</dbReference>
<evidence type="ECO:0000313" key="8">
    <source>
        <dbReference type="Proteomes" id="UP000315525"/>
    </source>
</evidence>
<protein>
    <submittedName>
        <fullName evidence="7">3-phosphoglycerate dehydrogenase</fullName>
    </submittedName>
</protein>
<dbReference type="GO" id="GO:0016616">
    <property type="term" value="F:oxidoreductase activity, acting on the CH-OH group of donors, NAD or NADP as acceptor"/>
    <property type="evidence" value="ECO:0007669"/>
    <property type="project" value="InterPro"/>
</dbReference>
<dbReference type="FunFam" id="3.40.50.720:FF:000021">
    <property type="entry name" value="D-3-phosphoglycerate dehydrogenase"/>
    <property type="match status" value="1"/>
</dbReference>
<evidence type="ECO:0000256" key="1">
    <source>
        <dbReference type="ARBA" id="ARBA00005854"/>
    </source>
</evidence>
<evidence type="ECO:0000256" key="2">
    <source>
        <dbReference type="ARBA" id="ARBA00023002"/>
    </source>
</evidence>
<dbReference type="GO" id="GO:0051287">
    <property type="term" value="F:NAD binding"/>
    <property type="evidence" value="ECO:0007669"/>
    <property type="project" value="InterPro"/>
</dbReference>
<dbReference type="Gene3D" id="3.40.50.720">
    <property type="entry name" value="NAD(P)-binding Rossmann-like Domain"/>
    <property type="match status" value="2"/>
</dbReference>
<proteinExistence type="inferred from homology"/>
<dbReference type="InterPro" id="IPR029753">
    <property type="entry name" value="D-isomer_DH_CS"/>
</dbReference>
<dbReference type="EMBL" id="SOJN01000011">
    <property type="protein sequence ID" value="TET47672.1"/>
    <property type="molecule type" value="Genomic_DNA"/>
</dbReference>
<dbReference type="SUPFAM" id="SSF51735">
    <property type="entry name" value="NAD(P)-binding Rossmann-fold domains"/>
    <property type="match status" value="1"/>
</dbReference>
<dbReference type="InterPro" id="IPR006140">
    <property type="entry name" value="D-isomer_DH_NAD-bd"/>
</dbReference>
<dbReference type="CDD" id="cd12173">
    <property type="entry name" value="PGDH_4"/>
    <property type="match status" value="1"/>
</dbReference>
<dbReference type="SUPFAM" id="SSF52283">
    <property type="entry name" value="Formate/glycerate dehydrogenase catalytic domain-like"/>
    <property type="match status" value="1"/>
</dbReference>
<evidence type="ECO:0000259" key="5">
    <source>
        <dbReference type="Pfam" id="PF00389"/>
    </source>
</evidence>
<dbReference type="Pfam" id="PF02826">
    <property type="entry name" value="2-Hacid_dh_C"/>
    <property type="match status" value="1"/>
</dbReference>